<sequence>MSDLLFEQALAACNEEFRQAEEFGDDWYPDDGTYVTVVTDVKKGVKVSDATGSGEPTLWWRLKLRIDDTMNERVHGKEFPMPLSSRFWGKVKNISRALNRGQVAISAKEADAILEAARGKVLEVNVYTTTSDKNGRQYRNVSIKNILRVSKVEPMQEGNPAPEA</sequence>
<gene>
    <name evidence="2" type="ORF">MM415A00216_0038</name>
    <name evidence="1" type="ORF">MM415B00427_0013</name>
</gene>
<dbReference type="AlphaFoldDB" id="A0A6M3J542"/>
<dbReference type="EMBL" id="MT142525">
    <property type="protein sequence ID" value="QJA84194.1"/>
    <property type="molecule type" value="Genomic_DNA"/>
</dbReference>
<dbReference type="EMBL" id="MT141533">
    <property type="protein sequence ID" value="QJA65159.1"/>
    <property type="molecule type" value="Genomic_DNA"/>
</dbReference>
<organism evidence="1">
    <name type="scientific">viral metagenome</name>
    <dbReference type="NCBI Taxonomy" id="1070528"/>
    <lineage>
        <taxon>unclassified sequences</taxon>
        <taxon>metagenomes</taxon>
        <taxon>organismal metagenomes</taxon>
    </lineage>
</organism>
<protein>
    <submittedName>
        <fullName evidence="1">Uncharacterized protein</fullName>
    </submittedName>
</protein>
<name>A0A6M3J542_9ZZZZ</name>
<evidence type="ECO:0000313" key="1">
    <source>
        <dbReference type="EMBL" id="QJA65159.1"/>
    </source>
</evidence>
<reference evidence="1" key="1">
    <citation type="submission" date="2020-03" db="EMBL/GenBank/DDBJ databases">
        <title>The deep terrestrial virosphere.</title>
        <authorList>
            <person name="Holmfeldt K."/>
            <person name="Nilsson E."/>
            <person name="Simone D."/>
            <person name="Lopez-Fernandez M."/>
            <person name="Wu X."/>
            <person name="de Brujin I."/>
            <person name="Lundin D."/>
            <person name="Andersson A."/>
            <person name="Bertilsson S."/>
            <person name="Dopson M."/>
        </authorList>
    </citation>
    <scope>NUCLEOTIDE SEQUENCE</scope>
    <source>
        <strain evidence="2">MM415A00216</strain>
        <strain evidence="1">MM415B00427</strain>
    </source>
</reference>
<accession>A0A6M3J542</accession>
<proteinExistence type="predicted"/>
<evidence type="ECO:0000313" key="2">
    <source>
        <dbReference type="EMBL" id="QJA84194.1"/>
    </source>
</evidence>